<dbReference type="Pfam" id="PF22590">
    <property type="entry name" value="Cas3-like_C_2"/>
    <property type="match status" value="1"/>
</dbReference>
<evidence type="ECO:0000256" key="4">
    <source>
        <dbReference type="ARBA" id="ARBA00022741"/>
    </source>
</evidence>
<evidence type="ECO:0000259" key="9">
    <source>
        <dbReference type="PROSITE" id="PS51643"/>
    </source>
</evidence>
<dbReference type="InterPro" id="IPR038257">
    <property type="entry name" value="CRISPR-assoc_Cas3_HD_sf"/>
</dbReference>
<sequence>MIVVLISQCSKRALPETRRILDQFAERSGDRTWICSVTLEGLNTLRKLLRKSARRNTAVACHRVRGTSRVELEWVVGNPRRFDFNGKTPTNRTGRNVLREQSESQWSTAESIAVLAGIAGLFHDFGKANQLFQKKLSEGALRTEPLRHEWVSLLLFRAFVMGGASTAVSDADWLQRLAEILPEMDTLLMEEMSACQQDLNRAKSNPLVGLPPLARTVGWLVLSHHRLPRFDSRYGSQIGVEEPRLEALEPSYRLLTPSWNSPQIINRDWTTQDWQDLFTLKDGSPIASTSWCRKAREIARRALQHRALLDRDWLLEDDFTSHLARLSLMLADHSYSAGSARTHWWDDGYRVYANTGFDDRRERVLKQRLDEHNVGVGQSALLLARRLPQLSQTLPAISRHRALRQRTQVADFRWQNKAFEMAQGLAERSQQCGFFGINLASTGKGKTFANARIMYGLSDERRGCRFSVALGLRTLTLQTGDALRARLRLDNDELAVLIGSQAVKELHELRNGERQTHDKTGGSGSESAEALVDESLHITFEGSLSDGPLSRWLGKDHKVNQLVSAPVLVSTIDHLIPATEGVRGGRQIAPMLRLLTSDLVLDEPDDFDVADLPALCRLVNWAGLLGSRVLLSSATLPPALVSALFDAYRVGRTQYNRVCRAGSREQSICCAWFDEFESYFSDIGDLKGFANLHQEFVGRRITKLNQQLPIQLAELITVEPYDKSHEGVVRGIVEAVATGVIRLHQLHHQTDPVTGKRVSLGLVRMANINPLVAVARALATSPLPEDSRLHLCVYHSQYPMLVRSHIEARLDTALDRHNVEALWQVAEIRQALDQHPEQDHVFVVLGSPVCEVGRDHDYDWAIAEPSSIRSLIQLAGRLQRHRKQQPEQPNLLIMSRNYRALHGHEYAYCRPGFEVEIQGSKQPLKLESKDLNDVLKLEQFARISAAPRIQESKNLRPTTSLVDLEHVHLRFALEGHPVFKLKVGVPAGLWWCHDPRFPLSWNGEMQRRTPFRASVQEERFLLHQEDEVEPPVFFEVNDKGLLGKAERRFQRVEIEANSQVSTWIEQEPGSLFALYADALDLTVDQVSQRHGELRLRKKEERWCYHPWFGVFELPKG</sequence>
<gene>
    <name evidence="10" type="ORF">GCM10011348_15920</name>
</gene>
<dbReference type="RefSeq" id="WP_188860044.1">
    <property type="nucleotide sequence ID" value="NZ_BMLT01000003.1"/>
</dbReference>
<dbReference type="GO" id="GO:0004386">
    <property type="term" value="F:helicase activity"/>
    <property type="evidence" value="ECO:0007669"/>
    <property type="project" value="UniProtKB-KW"/>
</dbReference>
<dbReference type="Pfam" id="PF21384">
    <property type="entry name" value="Cas3_I-F_Cas2"/>
    <property type="match status" value="1"/>
</dbReference>
<evidence type="ECO:0000256" key="5">
    <source>
        <dbReference type="ARBA" id="ARBA00022801"/>
    </source>
</evidence>
<reference evidence="10 11" key="1">
    <citation type="journal article" date="2014" name="Int. J. Syst. Evol. Microbiol.">
        <title>Complete genome sequence of Corynebacterium casei LMG S-19264T (=DSM 44701T), isolated from a smear-ripened cheese.</title>
        <authorList>
            <consortium name="US DOE Joint Genome Institute (JGI-PGF)"/>
            <person name="Walter F."/>
            <person name="Albersmeier A."/>
            <person name="Kalinowski J."/>
            <person name="Ruckert C."/>
        </authorList>
    </citation>
    <scope>NUCLEOTIDE SEQUENCE [LARGE SCALE GENOMIC DNA]</scope>
    <source>
        <strain evidence="10 11">CGMCC 1.7286</strain>
    </source>
</reference>
<keyword evidence="6" id="KW-0347">Helicase</keyword>
<evidence type="ECO:0000313" key="11">
    <source>
        <dbReference type="Proteomes" id="UP000599578"/>
    </source>
</evidence>
<dbReference type="Gene3D" id="1.10.3210.30">
    <property type="match status" value="1"/>
</dbReference>
<comment type="caution">
    <text evidence="10">The sequence shown here is derived from an EMBL/GenBank/DDBJ whole genome shotgun (WGS) entry which is preliminary data.</text>
</comment>
<dbReference type="NCBIfam" id="TIGR02562">
    <property type="entry name" value="cas3_yersinia"/>
    <property type="match status" value="1"/>
</dbReference>
<keyword evidence="8" id="KW-0051">Antiviral defense</keyword>
<dbReference type="EMBL" id="BMLT01000003">
    <property type="protein sequence ID" value="GGO80064.1"/>
    <property type="molecule type" value="Genomic_DNA"/>
</dbReference>
<dbReference type="GO" id="GO:0016787">
    <property type="term" value="F:hydrolase activity"/>
    <property type="evidence" value="ECO:0007669"/>
    <property type="project" value="UniProtKB-KW"/>
</dbReference>
<evidence type="ECO:0000256" key="3">
    <source>
        <dbReference type="ARBA" id="ARBA00022723"/>
    </source>
</evidence>
<dbReference type="InterPro" id="IPR006483">
    <property type="entry name" value="CRISPR-assoc_Cas3_HD"/>
</dbReference>
<dbReference type="InterPro" id="IPR054712">
    <property type="entry name" value="Cas3-like_dom"/>
</dbReference>
<evidence type="ECO:0000256" key="1">
    <source>
        <dbReference type="ARBA" id="ARBA00006847"/>
    </source>
</evidence>
<accession>A0A917ZDX9</accession>
<dbReference type="GO" id="GO:0051607">
    <property type="term" value="P:defense response to virus"/>
    <property type="evidence" value="ECO:0007669"/>
    <property type="project" value="UniProtKB-KW"/>
</dbReference>
<comment type="similarity">
    <text evidence="1">In the N-terminal section; belongs to the CRISPR-associated nuclease Cas3-HD family.</text>
</comment>
<keyword evidence="7" id="KW-0067">ATP-binding</keyword>
<proteinExistence type="inferred from homology"/>
<dbReference type="InterPro" id="IPR013395">
    <property type="entry name" value="CRISPR-assoc_Cas3_yers"/>
</dbReference>
<dbReference type="Proteomes" id="UP000599578">
    <property type="component" value="Unassembled WGS sequence"/>
</dbReference>
<dbReference type="InterPro" id="IPR027417">
    <property type="entry name" value="P-loop_NTPase"/>
</dbReference>
<dbReference type="InterPro" id="IPR048823">
    <property type="entry name" value="Cas3_I-F_Cas2"/>
</dbReference>
<feature type="domain" description="HD Cas3-type" evidence="9">
    <location>
        <begin position="102"/>
        <end position="334"/>
    </location>
</feature>
<dbReference type="GO" id="GO:0046872">
    <property type="term" value="F:metal ion binding"/>
    <property type="evidence" value="ECO:0007669"/>
    <property type="project" value="UniProtKB-KW"/>
</dbReference>
<keyword evidence="4" id="KW-0547">Nucleotide-binding</keyword>
<organism evidence="10 11">
    <name type="scientific">Marinobacterium nitratireducens</name>
    <dbReference type="NCBI Taxonomy" id="518897"/>
    <lineage>
        <taxon>Bacteria</taxon>
        <taxon>Pseudomonadati</taxon>
        <taxon>Pseudomonadota</taxon>
        <taxon>Gammaproteobacteria</taxon>
        <taxon>Oceanospirillales</taxon>
        <taxon>Oceanospirillaceae</taxon>
        <taxon>Marinobacterium</taxon>
    </lineage>
</organism>
<dbReference type="PROSITE" id="PS51643">
    <property type="entry name" value="HD_CAS3"/>
    <property type="match status" value="1"/>
</dbReference>
<protein>
    <submittedName>
        <fullName evidence="10">Type I-F CRISPR-associated helicase Cas3</fullName>
    </submittedName>
</protein>
<evidence type="ECO:0000256" key="6">
    <source>
        <dbReference type="ARBA" id="ARBA00022806"/>
    </source>
</evidence>
<keyword evidence="5" id="KW-0378">Hydrolase</keyword>
<dbReference type="AlphaFoldDB" id="A0A917ZDX9"/>
<evidence type="ECO:0000256" key="7">
    <source>
        <dbReference type="ARBA" id="ARBA00022840"/>
    </source>
</evidence>
<evidence type="ECO:0000256" key="2">
    <source>
        <dbReference type="ARBA" id="ARBA00009046"/>
    </source>
</evidence>
<dbReference type="SUPFAM" id="SSF52540">
    <property type="entry name" value="P-loop containing nucleoside triphosphate hydrolases"/>
    <property type="match status" value="1"/>
</dbReference>
<evidence type="ECO:0000256" key="8">
    <source>
        <dbReference type="ARBA" id="ARBA00023118"/>
    </source>
</evidence>
<dbReference type="GO" id="GO:0005524">
    <property type="term" value="F:ATP binding"/>
    <property type="evidence" value="ECO:0007669"/>
    <property type="project" value="UniProtKB-KW"/>
</dbReference>
<comment type="similarity">
    <text evidence="2">In the central section; belongs to the CRISPR-associated helicase Cas3 family.</text>
</comment>
<keyword evidence="11" id="KW-1185">Reference proteome</keyword>
<evidence type="ECO:0000313" key="10">
    <source>
        <dbReference type="EMBL" id="GGO80064.1"/>
    </source>
</evidence>
<name>A0A917ZDX9_9GAMM</name>
<keyword evidence="3" id="KW-0479">Metal-binding</keyword>